<evidence type="ECO:0000313" key="3">
    <source>
        <dbReference type="Proteomes" id="UP000217211"/>
    </source>
</evidence>
<name>A0A249P9T0_9HYPH</name>
<dbReference type="OrthoDB" id="8445115at2"/>
<gene>
    <name evidence="2" type="ORF">SJ05684_c10780</name>
</gene>
<proteinExistence type="predicted"/>
<dbReference type="Proteomes" id="UP000217211">
    <property type="component" value="Chromosome"/>
</dbReference>
<feature type="domain" description="Tip attachment protein J" evidence="1">
    <location>
        <begin position="603"/>
        <end position="747"/>
    </location>
</feature>
<dbReference type="AlphaFoldDB" id="A0A249P9T0"/>
<evidence type="ECO:0000313" key="2">
    <source>
        <dbReference type="EMBL" id="ASY62535.1"/>
    </source>
</evidence>
<dbReference type="KEGG" id="esj:SJ05684_c10780"/>
<dbReference type="STRING" id="716928.GCA_000261485_04843"/>
<keyword evidence="3" id="KW-1185">Reference proteome</keyword>
<dbReference type="InterPro" id="IPR032876">
    <property type="entry name" value="J_dom"/>
</dbReference>
<reference evidence="2 3" key="1">
    <citation type="submission" date="2017-08" db="EMBL/GenBank/DDBJ databases">
        <title>Multipartite genome sequences of Sinorhizobium species nodulating soybeans.</title>
        <authorList>
            <person name="Tian C.F."/>
        </authorList>
    </citation>
    <scope>NUCLEOTIDE SEQUENCE [LARGE SCALE GENOMIC DNA]</scope>
    <source>
        <strain evidence="2 3">CCBAU 05684</strain>
    </source>
</reference>
<evidence type="ECO:0000259" key="1">
    <source>
        <dbReference type="Pfam" id="PF13550"/>
    </source>
</evidence>
<accession>A0A249P9T0</accession>
<dbReference type="Pfam" id="PF13550">
    <property type="entry name" value="Phage-tail_3"/>
    <property type="match status" value="1"/>
</dbReference>
<organism evidence="2 3">
    <name type="scientific">Sinorhizobium sojae CCBAU 05684</name>
    <dbReference type="NCBI Taxonomy" id="716928"/>
    <lineage>
        <taxon>Bacteria</taxon>
        <taxon>Pseudomonadati</taxon>
        <taxon>Pseudomonadota</taxon>
        <taxon>Alphaproteobacteria</taxon>
        <taxon>Hyphomicrobiales</taxon>
        <taxon>Rhizobiaceae</taxon>
        <taxon>Sinorhizobium/Ensifer group</taxon>
        <taxon>Sinorhizobium</taxon>
    </lineage>
</organism>
<dbReference type="RefSeq" id="WP_034858742.1">
    <property type="nucleotide sequence ID" value="NZ_AJQT01000109.1"/>
</dbReference>
<protein>
    <submittedName>
        <fullName evidence="2">Phage Host Specificity protein</fullName>
    </submittedName>
</protein>
<sequence>MAWGIVGQSGVTPYGPFYGIATTEPVVTSSGGTSSGEIGLPSPLGDKIPQGIGTFPVYGKLIVDPDLLGGVTQSGDTTKVNLVLAFCETSLGGTVSLINLKANDKYIYRTETPTKTFPGTIRFYGGDQAALDTLLEDNLDNPTYWPKLAYAVLEGFDIAPYGNQLPSFQAELSTGASSSALSSAEATLNFGAIHDGSGGDENAIDRVRNHFYTSDLDNSTGDVYILTIDILTNQEINRAKVSWAGGTTDYIGYWVSLDGSDYIVGALIDDADNLYKLALINTVTGVVDEVLAPLTKTGTPFEPNPIRAQLISSGAATKYLVYSDAIGTVSDGNCPLMVTVADITAGTLTNIVHQFTNPVAASGSGEIRSTCPGPSVDGTAIMFFVPSDAGGGEDNNVWKAVFSEAGIVSVAIAHTGTDCRDVAYDWTDDTIVVYDATGALKKIDSLGSTLYTVATGVTDLRINYSHYETGGQFNFKCRDGFAAGCRVFGDGAVYLIDLSDGSTSFIIDDSDYMSGYVYYDQSKGYLTTDAVNLTFSGMTRYTLPLSTVPVFDLQTVYTKLAEYRGKFSSSDLTFTNFSGGECYGVVYENDTTLDNAEQDANNIFDVKIVPSDGKRKYIKAKRDGSFAVDDTLASTDIVEQAEFNIRKTMLSDEQSLVGARISYIDKNARFERTEQEYRRPVGIYSVTRSDRVEDVSTNFVLSSTQAMQAVTTKVYRSNFGLDQYAFTLAPSNFYNEPADIVQFDFEGFTIVGQINEANLSGELFTQDVVVTQYVQAIDADFTGVDLNLSDITDPSWLTRFLYLDAPLLSLGDDLGGTAVRQYAMLSGYGYGTFQGATLYRSYDGSSYGVLTSRYGVSPVVGRLEAITGSPVVNPGTDTASSLTVAVISGDTADLASITQAELYTGQNKALVGKPGRWVIIYFQTVSVTDKTATISNIIWSAPHYQTFLDDLTAGDYFVLLQPGHHVRFAGEAGRLGDSVFYKAASDAFNISQVPTESHTLVGRAEMPFPATNLTASIVGSDIALGWDWRSRLNPIAILTGPADTVHGESSLSFEIDIMDGSTVKRTLTATTNEKTYLAADISSDWGSMPADITFRVYQISALVGRGYVAEDTITL</sequence>
<dbReference type="eggNOG" id="COG3391">
    <property type="taxonomic scope" value="Bacteria"/>
</dbReference>
<dbReference type="EMBL" id="CP023067">
    <property type="protein sequence ID" value="ASY62535.1"/>
    <property type="molecule type" value="Genomic_DNA"/>
</dbReference>